<dbReference type="AlphaFoldDB" id="A0A921SVH9"/>
<dbReference type="EMBL" id="DYUD01000023">
    <property type="protein sequence ID" value="HJG89317.1"/>
    <property type="molecule type" value="Genomic_DNA"/>
</dbReference>
<gene>
    <name evidence="1" type="ORF">K8U91_07605</name>
</gene>
<reference evidence="1" key="1">
    <citation type="journal article" date="2021" name="PeerJ">
        <title>Extensive microbial diversity within the chicken gut microbiome revealed by metagenomics and culture.</title>
        <authorList>
            <person name="Gilroy R."/>
            <person name="Ravi A."/>
            <person name="Getino M."/>
            <person name="Pursley I."/>
            <person name="Horton D.L."/>
            <person name="Alikhan N.F."/>
            <person name="Baker D."/>
            <person name="Gharbi K."/>
            <person name="Hall N."/>
            <person name="Watson M."/>
            <person name="Adriaenssens E.M."/>
            <person name="Foster-Nyarko E."/>
            <person name="Jarju S."/>
            <person name="Secka A."/>
            <person name="Antonio M."/>
            <person name="Oren A."/>
            <person name="Chaudhuri R.R."/>
            <person name="La Ragione R."/>
            <person name="Hildebrand F."/>
            <person name="Pallen M.J."/>
        </authorList>
    </citation>
    <scope>NUCLEOTIDE SEQUENCE</scope>
    <source>
        <strain evidence="1">CHK121-7720</strain>
    </source>
</reference>
<name>A0A921SVH9_9BACT</name>
<reference evidence="1" key="2">
    <citation type="submission" date="2021-09" db="EMBL/GenBank/DDBJ databases">
        <authorList>
            <person name="Gilroy R."/>
        </authorList>
    </citation>
    <scope>NUCLEOTIDE SEQUENCE</scope>
    <source>
        <strain evidence="1">CHK121-7720</strain>
    </source>
</reference>
<evidence type="ECO:0000313" key="1">
    <source>
        <dbReference type="EMBL" id="HJG89317.1"/>
    </source>
</evidence>
<proteinExistence type="predicted"/>
<dbReference type="RefSeq" id="WP_273306373.1">
    <property type="nucleotide sequence ID" value="NZ_DYUD01000023.1"/>
</dbReference>
<organism evidence="1 2">
    <name type="scientific">Barnesiella viscericola</name>
    <dbReference type="NCBI Taxonomy" id="397865"/>
    <lineage>
        <taxon>Bacteria</taxon>
        <taxon>Pseudomonadati</taxon>
        <taxon>Bacteroidota</taxon>
        <taxon>Bacteroidia</taxon>
        <taxon>Bacteroidales</taxon>
        <taxon>Barnesiellaceae</taxon>
        <taxon>Barnesiella</taxon>
    </lineage>
</organism>
<evidence type="ECO:0008006" key="3">
    <source>
        <dbReference type="Google" id="ProtNLM"/>
    </source>
</evidence>
<accession>A0A921SVH9</accession>
<evidence type="ECO:0000313" key="2">
    <source>
        <dbReference type="Proteomes" id="UP000757103"/>
    </source>
</evidence>
<comment type="caution">
    <text evidence="1">The sequence shown here is derived from an EMBL/GenBank/DDBJ whole genome shotgun (WGS) entry which is preliminary data.</text>
</comment>
<sequence>MNLYLFNPENDLAIAFGGVNYTPPPAAQLIGRELSLLPLWYADEGTPTVIAPPDAVPDDFRRSLEPLGVSVSTVTWPQLAECRVDQVNVWGWNHDLSRRLSQAGVDASLLPTPAQCDRIRELSHRRLATEVGQYLSEHIDYPFPELPVELHTPDEVRVFTEQPERRVLKAPWSGSGRGLYWNLYGYDRSLAQWSNGVLQKQGALMGEPFYDKVSDWAMEFHSDGQRVTFAGYSSFLTDGHGAYKSNRLAPDDSLKRELCAVVGDEFMEKVKISLIDFFTSRIAPCYRGCFGVDMMLYRASDGTVRLHPFVEVNLRMNMGMVARRIADRFVAEGCEGVYRVDYSPRAGELYRDHLERQHENPAVIRQGKLVKGYFALTPVWPHSRYRASIEVFPS</sequence>
<protein>
    <recommendedName>
        <fullName evidence="3">ATP-grasp domain-containing protein</fullName>
    </recommendedName>
</protein>
<dbReference type="Proteomes" id="UP000757103">
    <property type="component" value="Unassembled WGS sequence"/>
</dbReference>